<gene>
    <name evidence="6" type="ORF">TELCIR_13291</name>
</gene>
<dbReference type="GO" id="GO:0006820">
    <property type="term" value="P:monoatomic anion transport"/>
    <property type="evidence" value="ECO:0007669"/>
    <property type="project" value="TreeGrafter"/>
</dbReference>
<evidence type="ECO:0000256" key="5">
    <source>
        <dbReference type="SAM" id="Phobius"/>
    </source>
</evidence>
<dbReference type="AlphaFoldDB" id="A0A2G9U457"/>
<organism evidence="6 7">
    <name type="scientific">Teladorsagia circumcincta</name>
    <name type="common">Brown stomach worm</name>
    <name type="synonym">Ostertagia circumcincta</name>
    <dbReference type="NCBI Taxonomy" id="45464"/>
    <lineage>
        <taxon>Eukaryota</taxon>
        <taxon>Metazoa</taxon>
        <taxon>Ecdysozoa</taxon>
        <taxon>Nematoda</taxon>
        <taxon>Chromadorea</taxon>
        <taxon>Rhabditida</taxon>
        <taxon>Rhabditina</taxon>
        <taxon>Rhabditomorpha</taxon>
        <taxon>Strongyloidea</taxon>
        <taxon>Trichostrongylidae</taxon>
        <taxon>Teladorsagia</taxon>
    </lineage>
</organism>
<keyword evidence="3 5" id="KW-1133">Transmembrane helix</keyword>
<evidence type="ECO:0000313" key="7">
    <source>
        <dbReference type="Proteomes" id="UP000230423"/>
    </source>
</evidence>
<evidence type="ECO:0000313" key="6">
    <source>
        <dbReference type="EMBL" id="PIO65056.1"/>
    </source>
</evidence>
<dbReference type="GO" id="GO:0016020">
    <property type="term" value="C:membrane"/>
    <property type="evidence" value="ECO:0007669"/>
    <property type="project" value="UniProtKB-SubCell"/>
</dbReference>
<dbReference type="SUPFAM" id="SSF103473">
    <property type="entry name" value="MFS general substrate transporter"/>
    <property type="match status" value="1"/>
</dbReference>
<feature type="transmembrane region" description="Helical" evidence="5">
    <location>
        <begin position="37"/>
        <end position="58"/>
    </location>
</feature>
<dbReference type="Proteomes" id="UP000230423">
    <property type="component" value="Unassembled WGS sequence"/>
</dbReference>
<protein>
    <submittedName>
        <fullName evidence="6">Uncharacterized protein</fullName>
    </submittedName>
</protein>
<dbReference type="InterPro" id="IPR050382">
    <property type="entry name" value="MFS_Na/Anion_cotransporter"/>
</dbReference>
<dbReference type="InterPro" id="IPR036259">
    <property type="entry name" value="MFS_trans_sf"/>
</dbReference>
<sequence length="155" mass="17669">MSRREHEYLAKTIIHSSNRKTKSTSVPYARIFTSPPFLAQLLCFYFTNLTMTFFHFYMPSFLKDVLYLGVIANGTFSSLPNIVNLVCKISWGIFMDRLKSKKIITPTFAVRISQSVGDVQAWGLNDEQEKEKSSEKLDELALIESKRADSICVGI</sequence>
<keyword evidence="2 5" id="KW-0812">Transmembrane</keyword>
<keyword evidence="7" id="KW-1185">Reference proteome</keyword>
<dbReference type="OrthoDB" id="2985014at2759"/>
<evidence type="ECO:0000256" key="1">
    <source>
        <dbReference type="ARBA" id="ARBA00004141"/>
    </source>
</evidence>
<accession>A0A2G9U457</accession>
<evidence type="ECO:0000256" key="4">
    <source>
        <dbReference type="ARBA" id="ARBA00023136"/>
    </source>
</evidence>
<evidence type="ECO:0000256" key="2">
    <source>
        <dbReference type="ARBA" id="ARBA00022692"/>
    </source>
</evidence>
<name>A0A2G9U457_TELCI</name>
<dbReference type="GO" id="GO:0022857">
    <property type="term" value="F:transmembrane transporter activity"/>
    <property type="evidence" value="ECO:0007669"/>
    <property type="project" value="TreeGrafter"/>
</dbReference>
<feature type="transmembrane region" description="Helical" evidence="5">
    <location>
        <begin position="70"/>
        <end position="94"/>
    </location>
</feature>
<comment type="subcellular location">
    <subcellularLocation>
        <location evidence="1">Membrane</location>
        <topology evidence="1">Multi-pass membrane protein</topology>
    </subcellularLocation>
</comment>
<evidence type="ECO:0000256" key="3">
    <source>
        <dbReference type="ARBA" id="ARBA00022989"/>
    </source>
</evidence>
<dbReference type="PANTHER" id="PTHR11662:SF405">
    <property type="entry name" value="PROTEIN CBG12249"/>
    <property type="match status" value="1"/>
</dbReference>
<dbReference type="Gene3D" id="1.20.1250.20">
    <property type="entry name" value="MFS general substrate transporter like domains"/>
    <property type="match status" value="1"/>
</dbReference>
<reference evidence="6 7" key="1">
    <citation type="submission" date="2015-09" db="EMBL/GenBank/DDBJ databases">
        <title>Draft genome of the parasitic nematode Teladorsagia circumcincta isolate WARC Sus (inbred).</title>
        <authorList>
            <person name="Mitreva M."/>
        </authorList>
    </citation>
    <scope>NUCLEOTIDE SEQUENCE [LARGE SCALE GENOMIC DNA]</scope>
    <source>
        <strain evidence="6 7">S</strain>
    </source>
</reference>
<keyword evidence="4 5" id="KW-0472">Membrane</keyword>
<dbReference type="PANTHER" id="PTHR11662">
    <property type="entry name" value="SOLUTE CARRIER FAMILY 17"/>
    <property type="match status" value="1"/>
</dbReference>
<proteinExistence type="predicted"/>
<dbReference type="EMBL" id="KZ349347">
    <property type="protein sequence ID" value="PIO65056.1"/>
    <property type="molecule type" value="Genomic_DNA"/>
</dbReference>